<dbReference type="InterPro" id="IPR027417">
    <property type="entry name" value="P-loop_NTPase"/>
</dbReference>
<accession>A0AAP8ITK5</accession>
<dbReference type="GO" id="GO:0005524">
    <property type="term" value="F:ATP binding"/>
    <property type="evidence" value="ECO:0007669"/>
    <property type="project" value="UniProtKB-UniRule"/>
</dbReference>
<dbReference type="CDD" id="cd02022">
    <property type="entry name" value="DPCK"/>
    <property type="match status" value="1"/>
</dbReference>
<keyword evidence="2 3" id="KW-0067">ATP-binding</keyword>
<comment type="similarity">
    <text evidence="3">Belongs to the CoaE family.</text>
</comment>
<keyword evidence="3" id="KW-0808">Transferase</keyword>
<dbReference type="EC" id="2.7.1.24" evidence="3 4"/>
<dbReference type="PROSITE" id="PS51219">
    <property type="entry name" value="DPCK"/>
    <property type="match status" value="1"/>
</dbReference>
<evidence type="ECO:0000313" key="6">
    <source>
        <dbReference type="Proteomes" id="UP000234905"/>
    </source>
</evidence>
<keyword evidence="3" id="KW-0173">Coenzyme A biosynthesis</keyword>
<sequence length="236" mass="26078">MTILRIAVTGGIAAGKSTVVNHLRLLGAFVIDYDVLARKVVEPGSAVLQQIVGIFGENAVKNDGSLNRAFIAEHIFGDGYERKQALSKIESIIHPAIYDCAKLLESEYISKISKENCNAKENRNEVSSVSSVIVHDIPLLAQVIDSIPFSFDHIITVEAPQEIRVKRMISERNMTESQALARINSQLPSKVRKDMADFVVDSTKPMESMLNSVDDTLKSWLREINNKSAEIAKLGK</sequence>
<gene>
    <name evidence="3" type="primary">coaE</name>
    <name evidence="5" type="ORF">CYJ61_02905</name>
</gene>
<dbReference type="HAMAP" id="MF_00376">
    <property type="entry name" value="Dephospho_CoA_kinase"/>
    <property type="match status" value="1"/>
</dbReference>
<dbReference type="PANTHER" id="PTHR10695:SF46">
    <property type="entry name" value="BIFUNCTIONAL COENZYME A SYNTHASE-RELATED"/>
    <property type="match status" value="1"/>
</dbReference>
<keyword evidence="3" id="KW-0963">Cytoplasm</keyword>
<dbReference type="AlphaFoldDB" id="A0AAP8ITK5"/>
<dbReference type="GO" id="GO:0004140">
    <property type="term" value="F:dephospho-CoA kinase activity"/>
    <property type="evidence" value="ECO:0007669"/>
    <property type="project" value="UniProtKB-UniRule"/>
</dbReference>
<comment type="caution">
    <text evidence="5">The sequence shown here is derived from an EMBL/GenBank/DDBJ whole genome shotgun (WGS) entry which is preliminary data.</text>
</comment>
<reference evidence="5 6" key="1">
    <citation type="submission" date="2017-12" db="EMBL/GenBank/DDBJ databases">
        <title>Phylogenetic diversity of female urinary microbiome.</title>
        <authorList>
            <person name="Thomas-White K."/>
            <person name="Wolfe A.J."/>
        </authorList>
    </citation>
    <scope>NUCLEOTIDE SEQUENCE [LARGE SCALE GENOMIC DNA]</scope>
    <source>
        <strain evidence="5 6">UMB0682</strain>
    </source>
</reference>
<dbReference type="EMBL" id="PKJN01000001">
    <property type="protein sequence ID" value="PKZ60462.1"/>
    <property type="molecule type" value="Genomic_DNA"/>
</dbReference>
<evidence type="ECO:0000313" key="5">
    <source>
        <dbReference type="EMBL" id="PKZ60462.1"/>
    </source>
</evidence>
<name>A0AAP8ITK5_GARVA</name>
<comment type="function">
    <text evidence="3">Catalyzes the phosphorylation of the 3'-hydroxyl group of dephosphocoenzyme A to form coenzyme A.</text>
</comment>
<keyword evidence="3 5" id="KW-0418">Kinase</keyword>
<protein>
    <recommendedName>
        <fullName evidence="3 4">Dephospho-CoA kinase</fullName>
        <ecNumber evidence="3 4">2.7.1.24</ecNumber>
    </recommendedName>
    <alternativeName>
        <fullName evidence="3">Dephosphocoenzyme A kinase</fullName>
    </alternativeName>
</protein>
<dbReference type="SUPFAM" id="SSF52540">
    <property type="entry name" value="P-loop containing nucleoside triphosphate hydrolases"/>
    <property type="match status" value="1"/>
</dbReference>
<dbReference type="PANTHER" id="PTHR10695">
    <property type="entry name" value="DEPHOSPHO-COA KINASE-RELATED"/>
    <property type="match status" value="1"/>
</dbReference>
<dbReference type="Proteomes" id="UP000234905">
    <property type="component" value="Unassembled WGS sequence"/>
</dbReference>
<comment type="pathway">
    <text evidence="3">Cofactor biosynthesis; coenzyme A biosynthesis; CoA from (R)-pantothenate: step 5/5.</text>
</comment>
<evidence type="ECO:0000256" key="2">
    <source>
        <dbReference type="ARBA" id="ARBA00022840"/>
    </source>
</evidence>
<dbReference type="InterPro" id="IPR001977">
    <property type="entry name" value="Depp_CoAkinase"/>
</dbReference>
<evidence type="ECO:0000256" key="1">
    <source>
        <dbReference type="ARBA" id="ARBA00022741"/>
    </source>
</evidence>
<evidence type="ECO:0000256" key="4">
    <source>
        <dbReference type="NCBIfam" id="TIGR00152"/>
    </source>
</evidence>
<dbReference type="Gene3D" id="3.40.50.300">
    <property type="entry name" value="P-loop containing nucleotide triphosphate hydrolases"/>
    <property type="match status" value="1"/>
</dbReference>
<comment type="subcellular location">
    <subcellularLocation>
        <location evidence="3">Cytoplasm</location>
    </subcellularLocation>
</comment>
<dbReference type="Pfam" id="PF01121">
    <property type="entry name" value="CoaE"/>
    <property type="match status" value="1"/>
</dbReference>
<dbReference type="GO" id="GO:0005737">
    <property type="term" value="C:cytoplasm"/>
    <property type="evidence" value="ECO:0007669"/>
    <property type="project" value="UniProtKB-SubCell"/>
</dbReference>
<comment type="catalytic activity">
    <reaction evidence="3">
        <text>3'-dephospho-CoA + ATP = ADP + CoA + H(+)</text>
        <dbReference type="Rhea" id="RHEA:18245"/>
        <dbReference type="ChEBI" id="CHEBI:15378"/>
        <dbReference type="ChEBI" id="CHEBI:30616"/>
        <dbReference type="ChEBI" id="CHEBI:57287"/>
        <dbReference type="ChEBI" id="CHEBI:57328"/>
        <dbReference type="ChEBI" id="CHEBI:456216"/>
        <dbReference type="EC" id="2.7.1.24"/>
    </reaction>
</comment>
<dbReference type="GO" id="GO:0015937">
    <property type="term" value="P:coenzyme A biosynthetic process"/>
    <property type="evidence" value="ECO:0007669"/>
    <property type="project" value="UniProtKB-UniRule"/>
</dbReference>
<proteinExistence type="inferred from homology"/>
<feature type="binding site" evidence="3">
    <location>
        <begin position="13"/>
        <end position="18"/>
    </location>
    <ligand>
        <name>ATP</name>
        <dbReference type="ChEBI" id="CHEBI:30616"/>
    </ligand>
</feature>
<organism evidence="5 6">
    <name type="scientific">Gardnerella vaginalis</name>
    <dbReference type="NCBI Taxonomy" id="2702"/>
    <lineage>
        <taxon>Bacteria</taxon>
        <taxon>Bacillati</taxon>
        <taxon>Actinomycetota</taxon>
        <taxon>Actinomycetes</taxon>
        <taxon>Bifidobacteriales</taxon>
        <taxon>Bifidobacteriaceae</taxon>
        <taxon>Gardnerella</taxon>
    </lineage>
</organism>
<keyword evidence="1 3" id="KW-0547">Nucleotide-binding</keyword>
<evidence type="ECO:0000256" key="3">
    <source>
        <dbReference type="HAMAP-Rule" id="MF_00376"/>
    </source>
</evidence>
<dbReference type="NCBIfam" id="TIGR00152">
    <property type="entry name" value="dephospho-CoA kinase"/>
    <property type="match status" value="1"/>
</dbReference>